<keyword evidence="2" id="KW-1185">Reference proteome</keyword>
<gene>
    <name evidence="1" type="ORF">FHP08_05530</name>
</gene>
<dbReference type="EMBL" id="VDUY01000002">
    <property type="protein sequence ID" value="TXL67079.1"/>
    <property type="molecule type" value="Genomic_DNA"/>
</dbReference>
<comment type="caution">
    <text evidence="1">The sequence shown here is derived from an EMBL/GenBank/DDBJ whole genome shotgun (WGS) entry which is preliminary data.</text>
</comment>
<reference evidence="1 2" key="1">
    <citation type="submission" date="2019-06" db="EMBL/GenBank/DDBJ databases">
        <title>Quisquiliibacterium sp. nov., isolated from a maize field.</title>
        <authorList>
            <person name="Lin S.-Y."/>
            <person name="Tsai C.-F."/>
            <person name="Young C.-C."/>
        </authorList>
    </citation>
    <scope>NUCLEOTIDE SEQUENCE [LARGE SCALE GENOMIC DNA]</scope>
    <source>
        <strain evidence="1 2">CC-CFT501</strain>
    </source>
</reference>
<dbReference type="AlphaFoldDB" id="A0A5C8P0D8"/>
<evidence type="ECO:0000313" key="1">
    <source>
        <dbReference type="EMBL" id="TXL67079.1"/>
    </source>
</evidence>
<sequence>MKPEVLQFEPVSVEDARKALDSAVVAPAPTRDPSLLRAPSDPSSLVLSDRALRWLSELPAEARPFALPRDFVRIANRLADAWQDPDACLKYLDSLLFSDRPRKRGFPDQVGLEIARLRDYRMARAGLLPAGPHSDVWSEVEGFQRLDRRGATKPV</sequence>
<dbReference type="RefSeq" id="WP_147703328.1">
    <property type="nucleotide sequence ID" value="NZ_VDUY01000002.1"/>
</dbReference>
<protein>
    <submittedName>
        <fullName evidence="1">Uncharacterized protein</fullName>
    </submittedName>
</protein>
<proteinExistence type="predicted"/>
<accession>A0A5C8P0D8</accession>
<dbReference type="OrthoDB" id="8905216at2"/>
<organism evidence="1 2">
    <name type="scientific">Zeimonas arvi</name>
    <dbReference type="NCBI Taxonomy" id="2498847"/>
    <lineage>
        <taxon>Bacteria</taxon>
        <taxon>Pseudomonadati</taxon>
        <taxon>Pseudomonadota</taxon>
        <taxon>Betaproteobacteria</taxon>
        <taxon>Burkholderiales</taxon>
        <taxon>Burkholderiaceae</taxon>
        <taxon>Zeimonas</taxon>
    </lineage>
</organism>
<evidence type="ECO:0000313" key="2">
    <source>
        <dbReference type="Proteomes" id="UP000321548"/>
    </source>
</evidence>
<name>A0A5C8P0D8_9BURK</name>
<dbReference type="Proteomes" id="UP000321548">
    <property type="component" value="Unassembled WGS sequence"/>
</dbReference>